<evidence type="ECO:0000256" key="2">
    <source>
        <dbReference type="SAM" id="Phobius"/>
    </source>
</evidence>
<feature type="region of interest" description="Disordered" evidence="1">
    <location>
        <begin position="732"/>
        <end position="762"/>
    </location>
</feature>
<dbReference type="InterPro" id="IPR056336">
    <property type="entry name" value="YVC1_C"/>
</dbReference>
<feature type="transmembrane region" description="Helical" evidence="2">
    <location>
        <begin position="667"/>
        <end position="688"/>
    </location>
</feature>
<feature type="region of interest" description="Disordered" evidence="1">
    <location>
        <begin position="47"/>
        <end position="142"/>
    </location>
</feature>
<evidence type="ECO:0000313" key="5">
    <source>
        <dbReference type="EMBL" id="GAC98460.1"/>
    </source>
</evidence>
<feature type="region of interest" description="Disordered" evidence="1">
    <location>
        <begin position="922"/>
        <end position="941"/>
    </location>
</feature>
<keyword evidence="6" id="KW-1185">Reference proteome</keyword>
<dbReference type="GeneID" id="24111326"/>
<evidence type="ECO:0000259" key="3">
    <source>
        <dbReference type="Pfam" id="PF23190"/>
    </source>
</evidence>
<accession>R9PK28</accession>
<dbReference type="Proteomes" id="UP000014071">
    <property type="component" value="Unassembled WGS sequence"/>
</dbReference>
<dbReference type="HOGENOM" id="CLU_009570_1_0_1"/>
<feature type="compositionally biased region" description="Basic and acidic residues" evidence="1">
    <location>
        <begin position="866"/>
        <end position="886"/>
    </location>
</feature>
<evidence type="ECO:0008006" key="7">
    <source>
        <dbReference type="Google" id="ProtNLM"/>
    </source>
</evidence>
<keyword evidence="2" id="KW-0472">Membrane</keyword>
<dbReference type="EMBL" id="DF238820">
    <property type="protein sequence ID" value="GAC98460.1"/>
    <property type="molecule type" value="Genomic_DNA"/>
</dbReference>
<dbReference type="Pfam" id="PF23190">
    <property type="entry name" value="LHD_TRPY1"/>
    <property type="match status" value="1"/>
</dbReference>
<feature type="compositionally biased region" description="Acidic residues" evidence="1">
    <location>
        <begin position="744"/>
        <end position="754"/>
    </location>
</feature>
<sequence length="974" mass="107400">MRFVKDSDAALLASRARFAAYITQILDFLVFYPHIATMSKAVSQRASANSLRSNQRQHKRHVSLRNLPDQPGPEDHIPPALALEAPSPRDSAFSFSSTEQHLGAGTSNTNSAAQTARNGTFLGTAPSVSRNSSHIRRPTTEADAQEIDRLLESEGEDGVNLIKVVERQDVFHLIHEIRADLRKTIDTHLSWEELTSVDLNFSLVRPLAIKYSNFRSIAILYCLMLNRIYFQREATRDLAFQSVNNTRATLCELLAMKLLRTFSNDGLELVTSLTASFHPLAGANYQELKELQLSTSHVDLEDIVKHGLAAKQYSNTLELAIASSAKRFISTPLCQRCIDGIWHGKVVLSPMQASHAILNDSYKKRPLSIYDPTKAPLLNHLRLRVPSIRSKLEFVTFVVILILYVAALAQKGSPTWTVQETLFSIWLFGFAVDELAQLQEHGVSHYLGTLYNLIDAMFCIIGFCWFGLRVSALQHGLPARSDLSFDCLALGAVLLCPRVASSLVQDNVVLLSLKAMLSDFAFFTVLAMICFSGFAYAFYSLAAEERWTFKAVLWLMLKVWFGSSYLGFDEAESFSLTFGPPLMIIYTIMSNTLLLTVLISLLSNTFQVVAMNANEEAMFQFACKTMSGITTDAIFSYQPPLNLLAVAVVMPLSFVVSPRWLHKINVFLIRLTSFHVLLIIHFAELNVFGHGISLTAEKGRGLLGKLGVLGSGLDGASADVIEAAFDYVPEEDKDEWEGVGASGDEADGEADEDGGDGKGGNWEERAANQLEHDLTAEPQPGTGSAIASSHHQHAQQPTDAGASSTQEAMPRTFTQSSIANSVTSRRTRDAPVNRSVQLLRRGPEPRGLGSLTSPLAKLFGSIDPNELEREIPRRSGSKRRVDDPRSQESSPTRRPRRSITRSDSNRDARSGSALTAIGEATGSSAAAAASDVEFSSKDSVENELRDVARRVQEMEARGKRMEDLLLKLLEKQTR</sequence>
<feature type="domain" description="YVC1 N-terminal linker helical" evidence="3">
    <location>
        <begin position="170"/>
        <end position="353"/>
    </location>
</feature>
<feature type="compositionally biased region" description="Polar residues" evidence="1">
    <location>
        <begin position="93"/>
        <end position="118"/>
    </location>
</feature>
<gene>
    <name evidence="5" type="ORF">PHSY_006054</name>
</gene>
<dbReference type="PANTHER" id="PTHR35859:SF6">
    <property type="entry name" value="ION TRANSPORT DOMAIN-CONTAINING PROTEIN"/>
    <property type="match status" value="1"/>
</dbReference>
<keyword evidence="2" id="KW-1133">Transmembrane helix</keyword>
<dbReference type="Pfam" id="PF23317">
    <property type="entry name" value="YVC1_C"/>
    <property type="match status" value="1"/>
</dbReference>
<feature type="region of interest" description="Disordered" evidence="1">
    <location>
        <begin position="775"/>
        <end position="912"/>
    </location>
</feature>
<evidence type="ECO:0000313" key="6">
    <source>
        <dbReference type="Proteomes" id="UP000014071"/>
    </source>
</evidence>
<dbReference type="InterPro" id="IPR052971">
    <property type="entry name" value="TRP_calcium_channel"/>
</dbReference>
<dbReference type="AlphaFoldDB" id="R9PK28"/>
<protein>
    <recommendedName>
        <fullName evidence="7">Receptor-activated Ca2+-permeable cation channel</fullName>
    </recommendedName>
</protein>
<evidence type="ECO:0000259" key="4">
    <source>
        <dbReference type="Pfam" id="PF23317"/>
    </source>
</evidence>
<dbReference type="PANTHER" id="PTHR35859">
    <property type="entry name" value="NONSELECTIVE CATION CHANNEL PROTEIN"/>
    <property type="match status" value="1"/>
</dbReference>
<feature type="transmembrane region" description="Helical" evidence="2">
    <location>
        <begin position="450"/>
        <end position="471"/>
    </location>
</feature>
<feature type="domain" description="Calcium channel YVC1-like C-terminal transmembrane" evidence="4">
    <location>
        <begin position="397"/>
        <end position="684"/>
    </location>
</feature>
<evidence type="ECO:0000256" key="1">
    <source>
        <dbReference type="SAM" id="MobiDB-lite"/>
    </source>
</evidence>
<dbReference type="RefSeq" id="XP_012192047.1">
    <property type="nucleotide sequence ID" value="XM_012336657.1"/>
</dbReference>
<organism evidence="5 6">
    <name type="scientific">Pseudozyma hubeiensis (strain SY62)</name>
    <name type="common">Yeast</name>
    <dbReference type="NCBI Taxonomy" id="1305764"/>
    <lineage>
        <taxon>Eukaryota</taxon>
        <taxon>Fungi</taxon>
        <taxon>Dikarya</taxon>
        <taxon>Basidiomycota</taxon>
        <taxon>Ustilaginomycotina</taxon>
        <taxon>Ustilaginomycetes</taxon>
        <taxon>Ustilaginales</taxon>
        <taxon>Ustilaginaceae</taxon>
        <taxon>Pseudozyma</taxon>
    </lineage>
</organism>
<dbReference type="InterPro" id="IPR056337">
    <property type="entry name" value="LHD_YVC1"/>
</dbReference>
<feature type="transmembrane region" description="Helical" evidence="2">
    <location>
        <begin position="583"/>
        <end position="602"/>
    </location>
</feature>
<proteinExistence type="predicted"/>
<feature type="transmembrane region" description="Helical" evidence="2">
    <location>
        <begin position="392"/>
        <end position="409"/>
    </location>
</feature>
<feature type="transmembrane region" description="Helical" evidence="2">
    <location>
        <begin position="551"/>
        <end position="568"/>
    </location>
</feature>
<dbReference type="OrthoDB" id="2373987at2759"/>
<name>R9PK28_PSEHS</name>
<feature type="transmembrane region" description="Helical" evidence="2">
    <location>
        <begin position="520"/>
        <end position="539"/>
    </location>
</feature>
<dbReference type="eggNOG" id="KOG3609">
    <property type="taxonomic scope" value="Eukaryota"/>
</dbReference>
<keyword evidence="2" id="KW-0812">Transmembrane</keyword>
<feature type="compositionally biased region" description="Polar residues" evidence="1">
    <location>
        <begin position="781"/>
        <end position="824"/>
    </location>
</feature>
<feature type="transmembrane region" description="Helical" evidence="2">
    <location>
        <begin position="641"/>
        <end position="661"/>
    </location>
</feature>
<dbReference type="STRING" id="1305764.R9PK28"/>
<reference evidence="6" key="1">
    <citation type="journal article" date="2013" name="Genome Announc.">
        <title>Draft genome sequence of the basidiomycetous yeast-like fungus Pseudozyma hubeiensis SY62, which produces an abundant amount of the biosurfactant mannosylerythritol lipids.</title>
        <authorList>
            <person name="Konishi M."/>
            <person name="Hatada Y."/>
            <person name="Horiuchi J."/>
        </authorList>
    </citation>
    <scope>NUCLEOTIDE SEQUENCE [LARGE SCALE GENOMIC DNA]</scope>
    <source>
        <strain evidence="6">SY62</strain>
    </source>
</reference>